<dbReference type="VEuPathDB" id="FungiDB:AFLA_001567"/>
<dbReference type="VEuPathDB" id="FungiDB:F9C07_3055"/>
<dbReference type="AlphaFoldDB" id="A0A5N6HC02"/>
<evidence type="ECO:0000256" key="1">
    <source>
        <dbReference type="SAM" id="MobiDB-lite"/>
    </source>
</evidence>
<dbReference type="InterPro" id="IPR051783">
    <property type="entry name" value="NAD(P)-dependent_oxidoreduct"/>
</dbReference>
<dbReference type="Pfam" id="PF01370">
    <property type="entry name" value="Epimerase"/>
    <property type="match status" value="1"/>
</dbReference>
<protein>
    <recommendedName>
        <fullName evidence="2">NAD-dependent epimerase/dehydratase domain-containing protein</fullName>
    </recommendedName>
</protein>
<dbReference type="Gene3D" id="3.40.50.720">
    <property type="entry name" value="NAD(P)-binding Rossmann-like Domain"/>
    <property type="match status" value="1"/>
</dbReference>
<dbReference type="SUPFAM" id="SSF51735">
    <property type="entry name" value="NAD(P)-binding Rossmann-fold domains"/>
    <property type="match status" value="1"/>
</dbReference>
<accession>A0A5N6HC02</accession>
<evidence type="ECO:0000259" key="2">
    <source>
        <dbReference type="Pfam" id="PF01370"/>
    </source>
</evidence>
<dbReference type="EMBL" id="ML734557">
    <property type="protein sequence ID" value="KAB8252016.1"/>
    <property type="molecule type" value="Genomic_DNA"/>
</dbReference>
<dbReference type="PANTHER" id="PTHR48079:SF3">
    <property type="entry name" value="NAD-DEPENDENT EPIMERASE_DEHYDRATASE DOMAIN-CONTAINING PROTEIN"/>
    <property type="match status" value="1"/>
</dbReference>
<dbReference type="InterPro" id="IPR036291">
    <property type="entry name" value="NAD(P)-bd_dom_sf"/>
</dbReference>
<proteinExistence type="predicted"/>
<sequence>MEKISSTTNPYSTEQSSYPLLNNTNPSTMPTVLVTGANGYIGNAVARAFVRAGWITYGLIRSQTTATSLAVEEIIPIIGSIDDIASHETIRNKLPPTLDAIISTTENINEYIPHYNNTVHLLRTLATASTANGVRPVVIFSSGCKDYGIGPHYDGDAALAPHTEESPLNPPDILADRTYQSLKFLEHRDVFSPIVVRPTNVYGRSASYYRGFFEAAAQSVDTRKPLLIPVPPNSICHALHVDDCGDAYVAIAGHPRREEIEGEIFNISSRRYETIDEIAKTLVTEYGITAGVKYVEPESLAPAENPWPPALIDFPQWTGSAKVRAITGWCDVRPLFTEAIHTYRLAYEAAVVAGHENIEKMKERVELFKATVGQ</sequence>
<dbReference type="Proteomes" id="UP000325434">
    <property type="component" value="Unassembled WGS sequence"/>
</dbReference>
<reference evidence="3" key="1">
    <citation type="submission" date="2019-04" db="EMBL/GenBank/DDBJ databases">
        <title>Friends and foes A comparative genomics study of 23 Aspergillus species from section Flavi.</title>
        <authorList>
            <consortium name="DOE Joint Genome Institute"/>
            <person name="Kjaerbolling I."/>
            <person name="Vesth T."/>
            <person name="Frisvad J.C."/>
            <person name="Nybo J.L."/>
            <person name="Theobald S."/>
            <person name="Kildgaard S."/>
            <person name="Isbrandt T."/>
            <person name="Kuo A."/>
            <person name="Sato A."/>
            <person name="Lyhne E.K."/>
            <person name="Kogle M.E."/>
            <person name="Wiebenga A."/>
            <person name="Kun R.S."/>
            <person name="Lubbers R.J."/>
            <person name="Makela M.R."/>
            <person name="Barry K."/>
            <person name="Chovatia M."/>
            <person name="Clum A."/>
            <person name="Daum C."/>
            <person name="Haridas S."/>
            <person name="He G."/>
            <person name="LaButti K."/>
            <person name="Lipzen A."/>
            <person name="Mondo S."/>
            <person name="Riley R."/>
            <person name="Salamov A."/>
            <person name="Simmons B.A."/>
            <person name="Magnuson J.K."/>
            <person name="Henrissat B."/>
            <person name="Mortensen U.H."/>
            <person name="Larsen T.O."/>
            <person name="Devries R.P."/>
            <person name="Grigoriev I.V."/>
            <person name="Machida M."/>
            <person name="Baker S.E."/>
            <person name="Andersen M.R."/>
        </authorList>
    </citation>
    <scope>NUCLEOTIDE SEQUENCE [LARGE SCALE GENOMIC DNA]</scope>
    <source>
        <strain evidence="3">CBS 121.62</strain>
    </source>
</reference>
<dbReference type="InterPro" id="IPR001509">
    <property type="entry name" value="Epimerase_deHydtase"/>
</dbReference>
<gene>
    <name evidence="3" type="ORF">BDV35DRAFT_337935</name>
</gene>
<feature type="domain" description="NAD-dependent epimerase/dehydratase" evidence="2">
    <location>
        <begin position="32"/>
        <end position="267"/>
    </location>
</feature>
<evidence type="ECO:0000313" key="3">
    <source>
        <dbReference type="EMBL" id="KAB8252016.1"/>
    </source>
</evidence>
<feature type="region of interest" description="Disordered" evidence="1">
    <location>
        <begin position="1"/>
        <end position="23"/>
    </location>
</feature>
<organism evidence="3">
    <name type="scientific">Aspergillus flavus</name>
    <dbReference type="NCBI Taxonomy" id="5059"/>
    <lineage>
        <taxon>Eukaryota</taxon>
        <taxon>Fungi</taxon>
        <taxon>Dikarya</taxon>
        <taxon>Ascomycota</taxon>
        <taxon>Pezizomycotina</taxon>
        <taxon>Eurotiomycetes</taxon>
        <taxon>Eurotiomycetidae</taxon>
        <taxon>Eurotiales</taxon>
        <taxon>Aspergillaceae</taxon>
        <taxon>Aspergillus</taxon>
        <taxon>Aspergillus subgen. Circumdati</taxon>
    </lineage>
</organism>
<dbReference type="PANTHER" id="PTHR48079">
    <property type="entry name" value="PROTEIN YEEZ"/>
    <property type="match status" value="1"/>
</dbReference>
<dbReference type="GO" id="GO:0004029">
    <property type="term" value="F:aldehyde dehydrogenase (NAD+) activity"/>
    <property type="evidence" value="ECO:0007669"/>
    <property type="project" value="TreeGrafter"/>
</dbReference>
<name>A0A5N6HC02_ASPFL</name>
<dbReference type="GO" id="GO:0005737">
    <property type="term" value="C:cytoplasm"/>
    <property type="evidence" value="ECO:0007669"/>
    <property type="project" value="TreeGrafter"/>
</dbReference>